<reference evidence="2 3" key="1">
    <citation type="submission" date="2016-07" db="EMBL/GenBank/DDBJ databases">
        <title>Pervasive Adenine N6-methylation of Active Genes in Fungi.</title>
        <authorList>
            <consortium name="DOE Joint Genome Institute"/>
            <person name="Mondo S.J."/>
            <person name="Dannebaum R.O."/>
            <person name="Kuo R.C."/>
            <person name="Labutti K."/>
            <person name="Haridas S."/>
            <person name="Kuo A."/>
            <person name="Salamov A."/>
            <person name="Ahrendt S.R."/>
            <person name="Lipzen A."/>
            <person name="Sullivan W."/>
            <person name="Andreopoulos W.B."/>
            <person name="Clum A."/>
            <person name="Lindquist E."/>
            <person name="Daum C."/>
            <person name="Ramamoorthy G.K."/>
            <person name="Gryganskyi A."/>
            <person name="Culley D."/>
            <person name="Magnuson J.K."/>
            <person name="James T.Y."/>
            <person name="O'Malley M.A."/>
            <person name="Stajich J.E."/>
            <person name="Spatafora J.W."/>
            <person name="Visel A."/>
            <person name="Grigoriev I.V."/>
        </authorList>
    </citation>
    <scope>NUCLEOTIDE SEQUENCE [LARGE SCALE GENOMIC DNA]</scope>
    <source>
        <strain evidence="2 3">PL171</strain>
    </source>
</reference>
<sequence>MIVLPTLHDGEPRDSSQAQCPIHHESFLSEETSAACSRDNSHDLAFVSCLLRSQHPPIKTAPPRIDECRRTSVDCQPAPLSTLAIDLHPPRPPKNLPPDTNMTDIDMDDTTTVQLETCLAYIPAKTIHHLIVSGAASNFLQVQAIIQAALTSTVVLKDVTPPDMHDTTDTNGSRVVVLDFETMADRDLAVSTEISFTGGVLEKLEGVDCPTVVNLITLAWPTIEDWHDAHSMVVTTLHGRRFDSAMLTFLLSTVPDDDNKTLMVRQSGQKADTIPGEGLAVVFSANMIEERGFSPDTMVIMLPNKATLERLTARRFALVDKSFVRIDAATAWWLINPPGFALVTIDSVHPRLSYPQIFKAVVALAGNVAPNVLSVSQPTRGTVVVTLTSQTDASSFLSSISPKSLAAKLGAAAHIRVPKSPQCTPAPPRPTEAVEKVRMAQDFNRMRRKQRAANAAAPTSAPPSSSSATSCASSPVTRHLKRSRTDPAEHRLQTPTPRSSARQSPSCRPPDPFRRLTSHSRPPSLTRPLRARPRRLRARTL</sequence>
<feature type="compositionally biased region" description="Basic residues" evidence="1">
    <location>
        <begin position="529"/>
        <end position="541"/>
    </location>
</feature>
<protein>
    <submittedName>
        <fullName evidence="2">Uncharacterized protein</fullName>
    </submittedName>
</protein>
<feature type="compositionally biased region" description="Polar residues" evidence="1">
    <location>
        <begin position="493"/>
        <end position="506"/>
    </location>
</feature>
<comment type="caution">
    <text evidence="2">The sequence shown here is derived from an EMBL/GenBank/DDBJ whole genome shotgun (WGS) entry which is preliminary data.</text>
</comment>
<dbReference type="AlphaFoldDB" id="A0A1Y2HRY1"/>
<keyword evidence="3" id="KW-1185">Reference proteome</keyword>
<feature type="compositionally biased region" description="Low complexity" evidence="1">
    <location>
        <begin position="452"/>
        <end position="475"/>
    </location>
</feature>
<evidence type="ECO:0000256" key="1">
    <source>
        <dbReference type="SAM" id="MobiDB-lite"/>
    </source>
</evidence>
<proteinExistence type="predicted"/>
<feature type="region of interest" description="Disordered" evidence="1">
    <location>
        <begin position="445"/>
        <end position="541"/>
    </location>
</feature>
<dbReference type="EMBL" id="MCFL01000015">
    <property type="protein sequence ID" value="ORZ36704.1"/>
    <property type="molecule type" value="Genomic_DNA"/>
</dbReference>
<evidence type="ECO:0000313" key="2">
    <source>
        <dbReference type="EMBL" id="ORZ36704.1"/>
    </source>
</evidence>
<gene>
    <name evidence="2" type="ORF">BCR44DRAFT_1431639</name>
</gene>
<organism evidence="2 3">
    <name type="scientific">Catenaria anguillulae PL171</name>
    <dbReference type="NCBI Taxonomy" id="765915"/>
    <lineage>
        <taxon>Eukaryota</taxon>
        <taxon>Fungi</taxon>
        <taxon>Fungi incertae sedis</taxon>
        <taxon>Blastocladiomycota</taxon>
        <taxon>Blastocladiomycetes</taxon>
        <taxon>Blastocladiales</taxon>
        <taxon>Catenariaceae</taxon>
        <taxon>Catenaria</taxon>
    </lineage>
</organism>
<accession>A0A1Y2HRY1</accession>
<feature type="compositionally biased region" description="Basic and acidic residues" evidence="1">
    <location>
        <begin position="483"/>
        <end position="492"/>
    </location>
</feature>
<name>A0A1Y2HRY1_9FUNG</name>
<feature type="non-terminal residue" evidence="2">
    <location>
        <position position="541"/>
    </location>
</feature>
<dbReference type="Proteomes" id="UP000193411">
    <property type="component" value="Unassembled WGS sequence"/>
</dbReference>
<evidence type="ECO:0000313" key="3">
    <source>
        <dbReference type="Proteomes" id="UP000193411"/>
    </source>
</evidence>